<proteinExistence type="predicted"/>
<accession>A0A8J5D0E5</accession>
<evidence type="ECO:0000259" key="3">
    <source>
        <dbReference type="Pfam" id="PF06401"/>
    </source>
</evidence>
<reference evidence="4" key="1">
    <citation type="submission" date="2020-07" db="EMBL/GenBank/DDBJ databases">
        <title>The High-quality genome of the commercially important snow crab, Chionoecetes opilio.</title>
        <authorList>
            <person name="Jeong J.-H."/>
            <person name="Ryu S."/>
        </authorList>
    </citation>
    <scope>NUCLEOTIDE SEQUENCE</scope>
    <source>
        <strain evidence="4">MADBK_172401_WGS</strain>
        <tissue evidence="4">Digestive gland</tissue>
    </source>
</reference>
<dbReference type="Pfam" id="PF06401">
    <property type="entry name" value="Alpha-2-MRAP_C"/>
    <property type="match status" value="1"/>
</dbReference>
<dbReference type="EMBL" id="JACEEZ010007601">
    <property type="protein sequence ID" value="KAG0723915.1"/>
    <property type="molecule type" value="Genomic_DNA"/>
</dbReference>
<dbReference type="PANTHER" id="PTHR16560">
    <property type="entry name" value="ALPHA-2-MACROGLOBULIN RECEPTOR-ASSOCIATED PROTEIN"/>
    <property type="match status" value="1"/>
</dbReference>
<evidence type="ECO:0000313" key="4">
    <source>
        <dbReference type="EMBL" id="KAG0723915.1"/>
    </source>
</evidence>
<dbReference type="InterPro" id="IPR009066">
    <property type="entry name" value="MG_RAP_rcpt_1"/>
</dbReference>
<dbReference type="AlphaFoldDB" id="A0A8J5D0E5"/>
<feature type="domain" description="Alpha-2-macroglobulin RAP C-terminal" evidence="3">
    <location>
        <begin position="140"/>
        <end position="349"/>
    </location>
</feature>
<evidence type="ECO:0000256" key="1">
    <source>
        <dbReference type="SAM" id="SignalP"/>
    </source>
</evidence>
<dbReference type="InterPro" id="IPR038003">
    <property type="entry name" value="A2-macroglobuin_RAP"/>
</dbReference>
<sequence>MAAFRVTLVLVVMVWCVLAFKNKYTEEANTVTSLKTETTPFRMGKLNMLWEKAVKRLAEPKLKRLLSELKVQDKEELTLKKLKGDGMDKEGLKEADLRKKLRNIMEKFGLNADLREDNLVDSISEAHMNDLKERSILKAIFKDKKLNRLWTKAEASGFTEVELKALKEEFQHHQDKVDEYYALVQDKSQKHEDDENHLTNDIKKFDLLQDLEASDKAQPGPTNTIKEKHQDLKSNMDRLHKLAVSGPDGQEFFEPKVSKLWNLAIRGDFTKEELESLHTELKHYEHRLLKVRHMTGQMDLLQERAGDDIEKLQSSEGQLIMQERLAKHQRTIEKLHEDLEMKIVQRHLEF</sequence>
<dbReference type="CDD" id="cd14806">
    <property type="entry name" value="RAP_D1"/>
    <property type="match status" value="1"/>
</dbReference>
<name>A0A8J5D0E5_CHIOP</name>
<dbReference type="InterPro" id="IPR010483">
    <property type="entry name" value="Alpha_2_MRAP_C"/>
</dbReference>
<keyword evidence="1" id="KW-0732">Signal</keyword>
<dbReference type="GO" id="GO:0008201">
    <property type="term" value="F:heparin binding"/>
    <property type="evidence" value="ECO:0007669"/>
    <property type="project" value="InterPro"/>
</dbReference>
<dbReference type="GO" id="GO:0048259">
    <property type="term" value="P:regulation of receptor-mediated endocytosis"/>
    <property type="evidence" value="ECO:0007669"/>
    <property type="project" value="TreeGrafter"/>
</dbReference>
<gene>
    <name evidence="4" type="primary">LRPAP1</name>
    <name evidence="4" type="ORF">GWK47_041717</name>
</gene>
<dbReference type="OrthoDB" id="5817428at2759"/>
<dbReference type="GO" id="GO:0005783">
    <property type="term" value="C:endoplasmic reticulum"/>
    <property type="evidence" value="ECO:0007669"/>
    <property type="project" value="InterPro"/>
</dbReference>
<dbReference type="GO" id="GO:0048019">
    <property type="term" value="F:receptor antagonist activity"/>
    <property type="evidence" value="ECO:0007669"/>
    <property type="project" value="InterPro"/>
</dbReference>
<dbReference type="InterPro" id="IPR036744">
    <property type="entry name" value="RAP_sf"/>
</dbReference>
<dbReference type="Pfam" id="PF06400">
    <property type="entry name" value="Alpha-2-MRAP_N"/>
    <property type="match status" value="1"/>
</dbReference>
<protein>
    <submittedName>
        <fullName evidence="4">Alpha-2-macroglobulin receptor-associated protein</fullName>
    </submittedName>
</protein>
<keyword evidence="5" id="KW-1185">Reference proteome</keyword>
<dbReference type="Proteomes" id="UP000770661">
    <property type="component" value="Unassembled WGS sequence"/>
</dbReference>
<comment type="caution">
    <text evidence="4">The sequence shown here is derived from an EMBL/GenBank/DDBJ whole genome shotgun (WGS) entry which is preliminary data.</text>
</comment>
<evidence type="ECO:0000313" key="5">
    <source>
        <dbReference type="Proteomes" id="UP000770661"/>
    </source>
</evidence>
<organism evidence="4 5">
    <name type="scientific">Chionoecetes opilio</name>
    <name type="common">Atlantic snow crab</name>
    <name type="synonym">Cancer opilio</name>
    <dbReference type="NCBI Taxonomy" id="41210"/>
    <lineage>
        <taxon>Eukaryota</taxon>
        <taxon>Metazoa</taxon>
        <taxon>Ecdysozoa</taxon>
        <taxon>Arthropoda</taxon>
        <taxon>Crustacea</taxon>
        <taxon>Multicrustacea</taxon>
        <taxon>Malacostraca</taxon>
        <taxon>Eumalacostraca</taxon>
        <taxon>Eucarida</taxon>
        <taxon>Decapoda</taxon>
        <taxon>Pleocyemata</taxon>
        <taxon>Brachyura</taxon>
        <taxon>Eubrachyura</taxon>
        <taxon>Majoidea</taxon>
        <taxon>Majidae</taxon>
        <taxon>Chionoecetes</taxon>
    </lineage>
</organism>
<feature type="signal peptide" evidence="1">
    <location>
        <begin position="1"/>
        <end position="19"/>
    </location>
</feature>
<dbReference type="Gene3D" id="1.20.81.10">
    <property type="entry name" value="RAP domain"/>
    <property type="match status" value="3"/>
</dbReference>
<feature type="domain" description="Alpha-2-macroglobulin receptor-associated protein" evidence="2">
    <location>
        <begin position="8"/>
        <end position="113"/>
    </location>
</feature>
<evidence type="ECO:0000259" key="2">
    <source>
        <dbReference type="Pfam" id="PF06400"/>
    </source>
</evidence>
<dbReference type="SUPFAM" id="SSF47045">
    <property type="entry name" value="RAP domain-like"/>
    <property type="match status" value="3"/>
</dbReference>
<feature type="chain" id="PRO_5035209128" evidence="1">
    <location>
        <begin position="20"/>
        <end position="350"/>
    </location>
</feature>
<dbReference type="PANTHER" id="PTHR16560:SF2">
    <property type="entry name" value="ALPHA-2-MACROGLOBULIN RECEPTOR-ASSOCIATED PROTEIN"/>
    <property type="match status" value="1"/>
</dbReference>
<keyword evidence="4" id="KW-0675">Receptor</keyword>
<dbReference type="GO" id="GO:0050750">
    <property type="term" value="F:low-density lipoprotein particle receptor binding"/>
    <property type="evidence" value="ECO:0007669"/>
    <property type="project" value="InterPro"/>
</dbReference>